<dbReference type="RefSeq" id="WP_173409032.1">
    <property type="nucleotide sequence ID" value="NZ_CP054160.3"/>
</dbReference>
<name>A0AAE7EH95_SERFO</name>
<sequence length="135" mass="15758">MSNIKGGKMSNSEKKLTMRNRNGICLLNDGQWVVMSNNKILPLKTSDDFWFAFPILECSPQPTKEKLGDDFPYNELLKHALCSESKYWSSLALQWLELISLDEKIKLKEILELIVFDKSHPQRSRHLARKYLKDM</sequence>
<evidence type="ECO:0000313" key="2">
    <source>
        <dbReference type="Proteomes" id="UP000503464"/>
    </source>
</evidence>
<gene>
    <name evidence="1" type="ORF">G9399_09575</name>
</gene>
<dbReference type="Proteomes" id="UP000503464">
    <property type="component" value="Chromosome"/>
</dbReference>
<protein>
    <submittedName>
        <fullName evidence="1">Uncharacterized protein</fullName>
    </submittedName>
</protein>
<proteinExistence type="predicted"/>
<reference evidence="2" key="1">
    <citation type="submission" date="2020-03" db="EMBL/GenBank/DDBJ databases">
        <title>Genome sequences of seven Enterobacteriaceae strains isolated from Canadian wastewater treatment facilities.</title>
        <authorList>
            <person name="Huang H."/>
            <person name="Chmara J.T."/>
            <person name="Duceppe M.-O."/>
        </authorList>
    </citation>
    <scope>NUCLEOTIDE SEQUENCE [LARGE SCALE GENOMIC DNA]</scope>
    <source>
        <strain evidence="2">Biosolid 3</strain>
    </source>
</reference>
<dbReference type="AlphaFoldDB" id="A0AAE7EH95"/>
<organism evidence="1 2">
    <name type="scientific">Serratia fonticola</name>
    <dbReference type="NCBI Taxonomy" id="47917"/>
    <lineage>
        <taxon>Bacteria</taxon>
        <taxon>Pseudomonadati</taxon>
        <taxon>Pseudomonadota</taxon>
        <taxon>Gammaproteobacteria</taxon>
        <taxon>Enterobacterales</taxon>
        <taxon>Yersiniaceae</taxon>
        <taxon>Serratia</taxon>
    </lineage>
</organism>
<dbReference type="EMBL" id="CP054160">
    <property type="protein sequence ID" value="QKJ58572.1"/>
    <property type="molecule type" value="Genomic_DNA"/>
</dbReference>
<accession>A0AAE7EH95</accession>
<evidence type="ECO:0000313" key="1">
    <source>
        <dbReference type="EMBL" id="QKJ58572.1"/>
    </source>
</evidence>